<dbReference type="GO" id="GO:0030198">
    <property type="term" value="P:extracellular matrix organization"/>
    <property type="evidence" value="ECO:0007669"/>
    <property type="project" value="TreeGrafter"/>
</dbReference>
<dbReference type="GO" id="GO:0031012">
    <property type="term" value="C:extracellular matrix"/>
    <property type="evidence" value="ECO:0007669"/>
    <property type="project" value="TreeGrafter"/>
</dbReference>
<dbReference type="InterPro" id="IPR008160">
    <property type="entry name" value="Collagen"/>
</dbReference>
<feature type="region of interest" description="Disordered" evidence="1">
    <location>
        <begin position="108"/>
        <end position="270"/>
    </location>
</feature>
<name>A0A8S5MKC6_9CAUD</name>
<dbReference type="Pfam" id="PF01391">
    <property type="entry name" value="Collagen"/>
    <property type="match status" value="2"/>
</dbReference>
<protein>
    <submittedName>
        <fullName evidence="2">Spherulation-specific family 4</fullName>
    </submittedName>
</protein>
<dbReference type="GO" id="GO:0005615">
    <property type="term" value="C:extracellular space"/>
    <property type="evidence" value="ECO:0007669"/>
    <property type="project" value="TreeGrafter"/>
</dbReference>
<dbReference type="GO" id="GO:0030020">
    <property type="term" value="F:extracellular matrix structural constituent conferring tensile strength"/>
    <property type="evidence" value="ECO:0007669"/>
    <property type="project" value="TreeGrafter"/>
</dbReference>
<feature type="compositionally biased region" description="Pro residues" evidence="1">
    <location>
        <begin position="248"/>
        <end position="259"/>
    </location>
</feature>
<dbReference type="EMBL" id="BK014921">
    <property type="protein sequence ID" value="DAD82503.1"/>
    <property type="molecule type" value="Genomic_DNA"/>
</dbReference>
<evidence type="ECO:0000256" key="1">
    <source>
        <dbReference type="SAM" id="MobiDB-lite"/>
    </source>
</evidence>
<sequence length="628" mass="65948">MAAPYCTLTGTIPGGENGRATVRIIPDVKGATATVDGASVSIRDHVVRTDQAGTVNIEVLAPGSGVSPAGSWTHTIFIDSPTFDIVKHVALTQGGTIDIMTVDPTSEISPLPFGGGGGGGAGSPGPVGPRGPVGPPGPKGDTGNPGQKGDQGLRGPAGPTGPQGPPGPKGDAGERGPEGPRGLQGPPGPAGGGAGGTPVPGPEGPRGPAGPPGPKGDQGIQGPPGPAGPAGANGQPGLKGDNGVAGPVGPPGPQGPPGPAGERGPAGQDAVTPQLDQYLTKDEAAKTYGEKADVEDALRQTNPFKNGARYYSPVTYYWPDYYQDGKPGQFSKWAQTLKFRDNLGYVILNRNSGDWEAQEVDFQKQGELALGAGAKKVLFYIKTQYGAAINPDAEANRGIPNAAKFTKEYILEQLKRAKHWYGDLVQGVFLDEVINGWDARKDRIPWYKDLIDTIRRENGLDFVIAINTGSNISQAVCDLDFDVCMMFEGTAAKFLEENPTSPILPDHMKAYPSTRWWAVVHSVTSKNYQKVFDKADNLAISHLYVTDGFLVEDPQNGGQWHPVGNPYENPPGAEIRELIIPWLKGYLKLKLKVDNLKIPEIPKMIVLGPDDPVPAGTLSGTVIVRRAK</sequence>
<reference evidence="2" key="1">
    <citation type="journal article" date="2021" name="Proc. Natl. Acad. Sci. U.S.A.">
        <title>A Catalog of Tens of Thousands of Viruses from Human Metagenomes Reveals Hidden Associations with Chronic Diseases.</title>
        <authorList>
            <person name="Tisza M.J."/>
            <person name="Buck C.B."/>
        </authorList>
    </citation>
    <scope>NUCLEOTIDE SEQUENCE</scope>
    <source>
        <strain evidence="2">CtSdk10</strain>
    </source>
</reference>
<dbReference type="PANTHER" id="PTHR24023:SF1082">
    <property type="entry name" value="COLLAGEN TRIPLE HELIX REPEAT"/>
    <property type="match status" value="1"/>
</dbReference>
<accession>A0A8S5MKC6</accession>
<dbReference type="InterPro" id="IPR021986">
    <property type="entry name" value="Spherulin4"/>
</dbReference>
<evidence type="ECO:0000313" key="2">
    <source>
        <dbReference type="EMBL" id="DAD82503.1"/>
    </source>
</evidence>
<dbReference type="Gene3D" id="1.20.5.320">
    <property type="entry name" value="6-Phosphogluconate Dehydrogenase, domain 3"/>
    <property type="match status" value="1"/>
</dbReference>
<dbReference type="InterPro" id="IPR050149">
    <property type="entry name" value="Collagen_superfamily"/>
</dbReference>
<dbReference type="PANTHER" id="PTHR24023">
    <property type="entry name" value="COLLAGEN ALPHA"/>
    <property type="match status" value="1"/>
</dbReference>
<proteinExistence type="predicted"/>
<dbReference type="Pfam" id="PF12138">
    <property type="entry name" value="Spherulin4"/>
    <property type="match status" value="1"/>
</dbReference>
<feature type="compositionally biased region" description="Pro residues" evidence="1">
    <location>
        <begin position="199"/>
        <end position="214"/>
    </location>
</feature>
<feature type="compositionally biased region" description="Pro residues" evidence="1">
    <location>
        <begin position="126"/>
        <end position="138"/>
    </location>
</feature>
<feature type="compositionally biased region" description="Gly residues" evidence="1">
    <location>
        <begin position="113"/>
        <end position="125"/>
    </location>
</feature>
<organism evidence="2">
    <name type="scientific">Siphoviridae sp. ctSdk10</name>
    <dbReference type="NCBI Taxonomy" id="2826345"/>
    <lineage>
        <taxon>Viruses</taxon>
        <taxon>Duplodnaviria</taxon>
        <taxon>Heunggongvirae</taxon>
        <taxon>Uroviricota</taxon>
        <taxon>Caudoviricetes</taxon>
    </lineage>
</organism>